<dbReference type="eggNOG" id="COG1960">
    <property type="taxonomic scope" value="Bacteria"/>
</dbReference>
<dbReference type="AlphaFoldDB" id="D4GGW8"/>
<dbReference type="InterPro" id="IPR046373">
    <property type="entry name" value="Acyl-CoA_Oxase/DH_mid-dom_sf"/>
</dbReference>
<keyword evidence="6" id="KW-1185">Reference proteome</keyword>
<dbReference type="KEGG" id="pam:PANA_2248"/>
<evidence type="ECO:0000256" key="1">
    <source>
        <dbReference type="ARBA" id="ARBA00023002"/>
    </source>
</evidence>
<dbReference type="GO" id="GO:0008470">
    <property type="term" value="F:3-methylbutanoyl-CoA dehydrogenase activity"/>
    <property type="evidence" value="ECO:0007669"/>
    <property type="project" value="TreeGrafter"/>
</dbReference>
<evidence type="ECO:0000256" key="2">
    <source>
        <dbReference type="SAM" id="MobiDB-lite"/>
    </source>
</evidence>
<dbReference type="Pfam" id="PF08028">
    <property type="entry name" value="Acyl-CoA_dh_2"/>
    <property type="match status" value="1"/>
</dbReference>
<accession>D4GGW8</accession>
<dbReference type="InterPro" id="IPR013107">
    <property type="entry name" value="Acyl-CoA_DH_C"/>
</dbReference>
<dbReference type="GO" id="GO:0006552">
    <property type="term" value="P:L-leucine catabolic process"/>
    <property type="evidence" value="ECO:0007669"/>
    <property type="project" value="TreeGrafter"/>
</dbReference>
<feature type="compositionally biased region" description="Polar residues" evidence="2">
    <location>
        <begin position="1"/>
        <end position="19"/>
    </location>
</feature>
<dbReference type="Gene3D" id="2.40.110.10">
    <property type="entry name" value="Butyryl-CoA Dehydrogenase, subunit A, domain 2"/>
    <property type="match status" value="1"/>
</dbReference>
<feature type="domain" description="Acyl-CoA dehydrogenase/oxidase N-terminal" evidence="3">
    <location>
        <begin position="36"/>
        <end position="130"/>
    </location>
</feature>
<dbReference type="EMBL" id="CP001875">
    <property type="protein sequence ID" value="ADD77415.1"/>
    <property type="molecule type" value="Genomic_DNA"/>
</dbReference>
<organism evidence="5 6">
    <name type="scientific">Pantoea ananatis (strain LMG 20103)</name>
    <dbReference type="NCBI Taxonomy" id="706191"/>
    <lineage>
        <taxon>Bacteria</taxon>
        <taxon>Pseudomonadati</taxon>
        <taxon>Pseudomonadota</taxon>
        <taxon>Gammaproteobacteria</taxon>
        <taxon>Enterobacterales</taxon>
        <taxon>Erwiniaceae</taxon>
        <taxon>Pantoea</taxon>
    </lineage>
</organism>
<dbReference type="InterPro" id="IPR036250">
    <property type="entry name" value="AcylCo_DH-like_C"/>
</dbReference>
<dbReference type="SUPFAM" id="SSF56645">
    <property type="entry name" value="Acyl-CoA dehydrogenase NM domain-like"/>
    <property type="match status" value="1"/>
</dbReference>
<dbReference type="InterPro" id="IPR009100">
    <property type="entry name" value="AcylCoA_DH/oxidase_NM_dom_sf"/>
</dbReference>
<dbReference type="PIRSF" id="PIRSF016578">
    <property type="entry name" value="HsaA"/>
    <property type="match status" value="1"/>
</dbReference>
<dbReference type="GO" id="GO:0050660">
    <property type="term" value="F:flavin adenine dinucleotide binding"/>
    <property type="evidence" value="ECO:0007669"/>
    <property type="project" value="InterPro"/>
</dbReference>
<dbReference type="PANTHER" id="PTHR43884">
    <property type="entry name" value="ACYL-COA DEHYDROGENASE"/>
    <property type="match status" value="1"/>
</dbReference>
<sequence>MNPLVTISMTSQHTENTMSEPDYTSLAARFRPIFARIAEGAADRERNRTLLHEPVRWLKAAGFGTLRIPQANGGLGASLPQLFRLLTELAEADSNLPQALRAHMAFVEDRLNQPDSEARQRWFNRFIDGDIVGSGWSETGSVRLGDVNTQVSPAANGWRLEGEKFYSTGTLYADWIDVYAKRTDNQRDVIAVVSTHQDAVVREDDWDGFGQRLTGSGTTRFHQAVVEPAHVYDFSERFRYQTAFYQHVLLATLAGIGRAIVRDVSQGVANRKRIYSHGNARQVSQDVQVLQVVGQISSWIWATDAAVQRATHALQQAFDTHVQGQDETQIHAANVQAEVEAAKAQVVAVDWVTRAASELFNALGASDTRVSKALDRHWRNARTIGSHNPVIYKSRNVGDWEVNGRDPTFIWQIGSGE</sequence>
<protein>
    <submittedName>
        <fullName evidence="5">SoxC</fullName>
    </submittedName>
</protein>
<gene>
    <name evidence="5" type="primary">soxC</name>
    <name evidence="5" type="ordered locus">PANA_2248</name>
</gene>
<proteinExistence type="predicted"/>
<reference evidence="5 6" key="1">
    <citation type="journal article" date="2010" name="J. Bacteriol.">
        <title>Genome sequence of Pantoea ananatis LMG20103, the causative agent of Eucalyptus blight and dieback.</title>
        <authorList>
            <person name="De Maayer P."/>
            <person name="Chan W.Y."/>
            <person name="Venter S.N."/>
            <person name="Toth I.K."/>
            <person name="Birch P.R."/>
            <person name="Joubert F."/>
            <person name="Coutinho T.A."/>
        </authorList>
    </citation>
    <scope>NUCLEOTIDE SEQUENCE [LARGE SCALE GENOMIC DNA]</scope>
    <source>
        <strain evidence="5 6">LMG 20103</strain>
    </source>
</reference>
<dbReference type="InterPro" id="IPR037069">
    <property type="entry name" value="AcylCoA_DH/ox_N_sf"/>
</dbReference>
<dbReference type="SUPFAM" id="SSF47203">
    <property type="entry name" value="Acyl-CoA dehydrogenase C-terminal domain-like"/>
    <property type="match status" value="1"/>
</dbReference>
<dbReference type="Gene3D" id="1.20.140.10">
    <property type="entry name" value="Butyryl-CoA Dehydrogenase, subunit A, domain 3"/>
    <property type="match status" value="1"/>
</dbReference>
<evidence type="ECO:0000313" key="5">
    <source>
        <dbReference type="EMBL" id="ADD77415.1"/>
    </source>
</evidence>
<dbReference type="InterPro" id="IPR013786">
    <property type="entry name" value="AcylCoA_DH/ox_N"/>
</dbReference>
<evidence type="ECO:0000313" key="6">
    <source>
        <dbReference type="Proteomes" id="UP000001702"/>
    </source>
</evidence>
<dbReference type="HOGENOM" id="CLU_018204_10_0_6"/>
<feature type="region of interest" description="Disordered" evidence="2">
    <location>
        <begin position="1"/>
        <end position="20"/>
    </location>
</feature>
<evidence type="ECO:0000259" key="3">
    <source>
        <dbReference type="Pfam" id="PF02771"/>
    </source>
</evidence>
<dbReference type="Proteomes" id="UP000001702">
    <property type="component" value="Chromosome"/>
</dbReference>
<dbReference type="PANTHER" id="PTHR43884:SF12">
    <property type="entry name" value="ISOVALERYL-COA DEHYDROGENASE, MITOCHONDRIAL-RELATED"/>
    <property type="match status" value="1"/>
</dbReference>
<evidence type="ECO:0000259" key="4">
    <source>
        <dbReference type="Pfam" id="PF08028"/>
    </source>
</evidence>
<feature type="domain" description="Acyl-CoA dehydrogenase C-terminal" evidence="4">
    <location>
        <begin position="253"/>
        <end position="388"/>
    </location>
</feature>
<dbReference type="STRING" id="706191.PANA_2248"/>
<keyword evidence="1" id="KW-0560">Oxidoreductase</keyword>
<dbReference type="Gene3D" id="1.10.540.10">
    <property type="entry name" value="Acyl-CoA dehydrogenase/oxidase, N-terminal domain"/>
    <property type="match status" value="1"/>
</dbReference>
<dbReference type="Pfam" id="PF02771">
    <property type="entry name" value="Acyl-CoA_dh_N"/>
    <property type="match status" value="1"/>
</dbReference>
<name>D4GGW8_PANAM</name>